<dbReference type="SMART" id="SM00382">
    <property type="entry name" value="AAA"/>
    <property type="match status" value="2"/>
</dbReference>
<dbReference type="InterPro" id="IPR027417">
    <property type="entry name" value="P-loop_NTPase"/>
</dbReference>
<dbReference type="GO" id="GO:0005524">
    <property type="term" value="F:ATP binding"/>
    <property type="evidence" value="ECO:0007669"/>
    <property type="project" value="UniProtKB-KW"/>
</dbReference>
<evidence type="ECO:0000313" key="5">
    <source>
        <dbReference type="EMBL" id="CAB4897067.1"/>
    </source>
</evidence>
<reference evidence="5" key="1">
    <citation type="submission" date="2020-05" db="EMBL/GenBank/DDBJ databases">
        <authorList>
            <person name="Chiriac C."/>
            <person name="Salcher M."/>
            <person name="Ghai R."/>
            <person name="Kavagutti S V."/>
        </authorList>
    </citation>
    <scope>NUCLEOTIDE SEQUENCE</scope>
</reference>
<name>A0A6J7FNM3_9ZZZZ</name>
<dbReference type="CDD" id="cd03221">
    <property type="entry name" value="ABCF_EF-3"/>
    <property type="match status" value="1"/>
</dbReference>
<dbReference type="AlphaFoldDB" id="A0A6J7FNM3"/>
<evidence type="ECO:0000256" key="3">
    <source>
        <dbReference type="ARBA" id="ARBA00022840"/>
    </source>
</evidence>
<dbReference type="GO" id="GO:0016887">
    <property type="term" value="F:ATP hydrolysis activity"/>
    <property type="evidence" value="ECO:0007669"/>
    <property type="project" value="InterPro"/>
</dbReference>
<organism evidence="5">
    <name type="scientific">freshwater metagenome</name>
    <dbReference type="NCBI Taxonomy" id="449393"/>
    <lineage>
        <taxon>unclassified sequences</taxon>
        <taxon>metagenomes</taxon>
        <taxon>ecological metagenomes</taxon>
    </lineage>
</organism>
<dbReference type="InterPro" id="IPR017871">
    <property type="entry name" value="ABC_transporter-like_CS"/>
</dbReference>
<gene>
    <name evidence="5" type="ORF">UFOPK3564_00360</name>
</gene>
<dbReference type="Pfam" id="PF00005">
    <property type="entry name" value="ABC_tran"/>
    <property type="match status" value="2"/>
</dbReference>
<keyword evidence="2" id="KW-0547">Nucleotide-binding</keyword>
<protein>
    <submittedName>
        <fullName evidence="5">Unannotated protein</fullName>
    </submittedName>
</protein>
<dbReference type="PROSITE" id="PS00211">
    <property type="entry name" value="ABC_TRANSPORTER_1"/>
    <property type="match status" value="1"/>
</dbReference>
<evidence type="ECO:0000256" key="1">
    <source>
        <dbReference type="ARBA" id="ARBA00022737"/>
    </source>
</evidence>
<evidence type="ECO:0000256" key="2">
    <source>
        <dbReference type="ARBA" id="ARBA00022741"/>
    </source>
</evidence>
<keyword evidence="1" id="KW-0677">Repeat</keyword>
<dbReference type="Gene3D" id="3.40.50.300">
    <property type="entry name" value="P-loop containing nucleotide triphosphate hydrolases"/>
    <property type="match status" value="2"/>
</dbReference>
<feature type="domain" description="ABC transporter" evidence="4">
    <location>
        <begin position="6"/>
        <end position="254"/>
    </location>
</feature>
<keyword evidence="3" id="KW-0067">ATP-binding</keyword>
<dbReference type="EMBL" id="CAFBMK010000011">
    <property type="protein sequence ID" value="CAB4897067.1"/>
    <property type="molecule type" value="Genomic_DNA"/>
</dbReference>
<dbReference type="PANTHER" id="PTHR19211">
    <property type="entry name" value="ATP-BINDING TRANSPORT PROTEIN-RELATED"/>
    <property type="match status" value="1"/>
</dbReference>
<dbReference type="PROSITE" id="PS50893">
    <property type="entry name" value="ABC_TRANSPORTER_2"/>
    <property type="match status" value="1"/>
</dbReference>
<dbReference type="InterPro" id="IPR003439">
    <property type="entry name" value="ABC_transporter-like_ATP-bd"/>
</dbReference>
<sequence>MPSILLDARAVTRHHGPRTVLTDVDVRVHTTSRVGLIGPNGSGKTTLLRVLAGLERPDGGTVARHGTVGHLPQLADRDDPRPARAVVLERLGVADAGAAVDALTDRLAAGELDVIDDHAAALARWLALGGDDAPARLAAAADEVGLPAALLDRPLGRLSGGQAARVGLAALRCSRHDVVLLDEPTNHLDAHGLAVLRRVLREHRGGLVLVSHDRALLTDAVDELVVLGDPDAPDGTALHHGGGFASWEHEREEARRRAGAEHGDAVRARAALRAAADETRARAAAAHRRAGRATHDGDKHAKEWVRSRAEGMQRRARVVEGRAGRAVPEKPREAATLRLVLSPAERRAPWAVALEGAVVRRDGFVLGPVDLEVGHGDRLLLAGPNGSGKSTLLGALAGDLPLEAGRRVVAPGAELAALGQARDALLDDDDGAADAVARLAGVGPTAARTAMATFGLSAEVVVRPPRSLSPGELTRAELAVLALRRTTCLLLDEPTNHLDLPSLEALEAALRDWPGALVVAGHDRRFHEGLGITQTVRMGGGG</sequence>
<dbReference type="InterPro" id="IPR003593">
    <property type="entry name" value="AAA+_ATPase"/>
</dbReference>
<dbReference type="InterPro" id="IPR050611">
    <property type="entry name" value="ABCF"/>
</dbReference>
<proteinExistence type="predicted"/>
<accession>A0A6J7FNM3</accession>
<dbReference type="PANTHER" id="PTHR19211:SF123">
    <property type="entry name" value="ABC TRANSPORTER"/>
    <property type="match status" value="1"/>
</dbReference>
<evidence type="ECO:0000259" key="4">
    <source>
        <dbReference type="PROSITE" id="PS50893"/>
    </source>
</evidence>
<dbReference type="SUPFAM" id="SSF52540">
    <property type="entry name" value="P-loop containing nucleoside triphosphate hydrolases"/>
    <property type="match status" value="2"/>
</dbReference>